<feature type="region of interest" description="Disordered" evidence="1">
    <location>
        <begin position="167"/>
        <end position="191"/>
    </location>
</feature>
<feature type="region of interest" description="Disordered" evidence="1">
    <location>
        <begin position="114"/>
        <end position="142"/>
    </location>
</feature>
<name>A0A034WCW5_BACDO</name>
<organism evidence="3">
    <name type="scientific">Bactrocera dorsalis</name>
    <name type="common">Oriental fruit fly</name>
    <name type="synonym">Dacus dorsalis</name>
    <dbReference type="NCBI Taxonomy" id="27457"/>
    <lineage>
        <taxon>Eukaryota</taxon>
        <taxon>Metazoa</taxon>
        <taxon>Ecdysozoa</taxon>
        <taxon>Arthropoda</taxon>
        <taxon>Hexapoda</taxon>
        <taxon>Insecta</taxon>
        <taxon>Pterygota</taxon>
        <taxon>Neoptera</taxon>
        <taxon>Endopterygota</taxon>
        <taxon>Diptera</taxon>
        <taxon>Brachycera</taxon>
        <taxon>Muscomorpha</taxon>
        <taxon>Tephritoidea</taxon>
        <taxon>Tephritidae</taxon>
        <taxon>Bactrocera</taxon>
        <taxon>Bactrocera</taxon>
    </lineage>
</organism>
<keyword evidence="2" id="KW-0812">Transmembrane</keyword>
<feature type="transmembrane region" description="Helical" evidence="2">
    <location>
        <begin position="6"/>
        <end position="28"/>
    </location>
</feature>
<evidence type="ECO:0000256" key="1">
    <source>
        <dbReference type="SAM" id="MobiDB-lite"/>
    </source>
</evidence>
<feature type="compositionally biased region" description="Basic residues" evidence="1">
    <location>
        <begin position="173"/>
        <end position="189"/>
    </location>
</feature>
<evidence type="ECO:0000313" key="3">
    <source>
        <dbReference type="EMBL" id="JAC51980.1"/>
    </source>
</evidence>
<accession>A0A034WCW5</accession>
<keyword evidence="2" id="KW-0472">Membrane</keyword>
<protein>
    <submittedName>
        <fullName evidence="3">Uncharacterized protein</fullName>
    </submittedName>
</protein>
<dbReference type="AlphaFoldDB" id="A0A034WCW5"/>
<evidence type="ECO:0000256" key="2">
    <source>
        <dbReference type="SAM" id="Phobius"/>
    </source>
</evidence>
<reference evidence="3" key="1">
    <citation type="journal article" date="2014" name="BMC Genomics">
        <title>Characterizing the developmental transcriptome of the oriental fruit fly, Bactrocera dorsalis (Diptera: Tephritidae) through comparative genomic analysis with Drosophila melanogaster utilizing modENCODE datasets.</title>
        <authorList>
            <person name="Geib S.M."/>
            <person name="Calla B."/>
            <person name="Hall B."/>
            <person name="Hou S."/>
            <person name="Manoukis N.C."/>
        </authorList>
    </citation>
    <scope>NUCLEOTIDE SEQUENCE</scope>
    <source>
        <strain evidence="3">Punador</strain>
    </source>
</reference>
<proteinExistence type="predicted"/>
<sequence>MTMDTNFMIAYVFIFLTGIVCLLMACIYRRAEPRKRGDRRRRRFGLRFWRSKANNRYQWADSADEAGRLSKLTPSSEPDLELLNLYLKEPVKLTEEEKRRSNVTEAAIQAEKELISQRKAMRDAPSTSKHYTRRDKKSEPKPHLEIQVEPVIEQARRRHSMELSVKPAAKAPKGGKVKFQKKFATRAQHRRETDIELRGDTIEVADDKDFGEHIV</sequence>
<dbReference type="EMBL" id="GAKP01006972">
    <property type="protein sequence ID" value="JAC51980.1"/>
    <property type="molecule type" value="Transcribed_RNA"/>
</dbReference>
<keyword evidence="2" id="KW-1133">Transmembrane helix</keyword>